<keyword evidence="1" id="KW-0732">Signal</keyword>
<organism evidence="2 3">
    <name type="scientific">Plasticicumulans lactativorans</name>
    <dbReference type="NCBI Taxonomy" id="1133106"/>
    <lineage>
        <taxon>Bacteria</taxon>
        <taxon>Pseudomonadati</taxon>
        <taxon>Pseudomonadota</taxon>
        <taxon>Gammaproteobacteria</taxon>
        <taxon>Candidatus Competibacteraceae</taxon>
        <taxon>Plasticicumulans</taxon>
    </lineage>
</organism>
<dbReference type="Proteomes" id="UP000295765">
    <property type="component" value="Unassembled WGS sequence"/>
</dbReference>
<dbReference type="OrthoDB" id="8684916at2"/>
<protein>
    <submittedName>
        <fullName evidence="2">Uncharacterized protein</fullName>
    </submittedName>
</protein>
<evidence type="ECO:0000256" key="1">
    <source>
        <dbReference type="SAM" id="SignalP"/>
    </source>
</evidence>
<accession>A0A4V2SCU4</accession>
<gene>
    <name evidence="2" type="ORF">EV699_11286</name>
</gene>
<dbReference type="EMBL" id="SLWY01000012">
    <property type="protein sequence ID" value="TCO80750.1"/>
    <property type="molecule type" value="Genomic_DNA"/>
</dbReference>
<feature type="signal peptide" evidence="1">
    <location>
        <begin position="1"/>
        <end position="24"/>
    </location>
</feature>
<proteinExistence type="predicted"/>
<sequence>MLKRNATLCASAVLLLALAGCASTEPPPKPEMTKVNAVQTEATVTAIDQKKRMVTLKFEDGHSTTFKAGPEVRNLAQVRKGDTVRTSYYESLAVRVEKAAPGAKPSEKVTSDTARAPLGEMPAGVVTNYVDVTAQVTALDRSRALATLKGPRGNLVDVKVRDPSTLDNVKVGDMVNVTYTESLAIEVERTAKK</sequence>
<evidence type="ECO:0000313" key="3">
    <source>
        <dbReference type="Proteomes" id="UP000295765"/>
    </source>
</evidence>
<keyword evidence="3" id="KW-1185">Reference proteome</keyword>
<dbReference type="RefSeq" id="WP_132542985.1">
    <property type="nucleotide sequence ID" value="NZ_SLWY01000012.1"/>
</dbReference>
<name>A0A4V2SCU4_9GAMM</name>
<dbReference type="PROSITE" id="PS51257">
    <property type="entry name" value="PROKAR_LIPOPROTEIN"/>
    <property type="match status" value="1"/>
</dbReference>
<reference evidence="2 3" key="1">
    <citation type="submission" date="2019-03" db="EMBL/GenBank/DDBJ databases">
        <title>Genomic Encyclopedia of Type Strains, Phase IV (KMG-IV): sequencing the most valuable type-strain genomes for metagenomic binning, comparative biology and taxonomic classification.</title>
        <authorList>
            <person name="Goeker M."/>
        </authorList>
    </citation>
    <scope>NUCLEOTIDE SEQUENCE [LARGE SCALE GENOMIC DNA]</scope>
    <source>
        <strain evidence="2 3">DSM 25287</strain>
    </source>
</reference>
<comment type="caution">
    <text evidence="2">The sequence shown here is derived from an EMBL/GenBank/DDBJ whole genome shotgun (WGS) entry which is preliminary data.</text>
</comment>
<evidence type="ECO:0000313" key="2">
    <source>
        <dbReference type="EMBL" id="TCO80750.1"/>
    </source>
</evidence>
<feature type="chain" id="PRO_5020481787" evidence="1">
    <location>
        <begin position="25"/>
        <end position="193"/>
    </location>
</feature>
<dbReference type="AlphaFoldDB" id="A0A4V2SCU4"/>